<feature type="compositionally biased region" description="Basic and acidic residues" evidence="4">
    <location>
        <begin position="586"/>
        <end position="595"/>
    </location>
</feature>
<dbReference type="PANTHER" id="PTHR32370">
    <property type="entry name" value="OS12G0117600 PROTEIN"/>
    <property type="match status" value="1"/>
</dbReference>
<dbReference type="PROSITE" id="PS51649">
    <property type="entry name" value="NPH3"/>
    <property type="match status" value="1"/>
</dbReference>
<comment type="caution">
    <text evidence="6">The sequence shown here is derived from an EMBL/GenBank/DDBJ whole genome shotgun (WGS) entry which is preliminary data.</text>
</comment>
<gene>
    <name evidence="6" type="ORF">MKW98_012265</name>
</gene>
<keyword evidence="2" id="KW-0833">Ubl conjugation pathway</keyword>
<feature type="domain" description="NPH3" evidence="5">
    <location>
        <begin position="200"/>
        <end position="478"/>
    </location>
</feature>
<dbReference type="InterPro" id="IPR027356">
    <property type="entry name" value="NPH3_dom"/>
</dbReference>
<keyword evidence="7" id="KW-1185">Reference proteome</keyword>
<evidence type="ECO:0000256" key="3">
    <source>
        <dbReference type="PROSITE-ProRule" id="PRU00982"/>
    </source>
</evidence>
<comment type="similarity">
    <text evidence="3">Belongs to the NPH3 family.</text>
</comment>
<feature type="region of interest" description="Disordered" evidence="4">
    <location>
        <begin position="586"/>
        <end position="605"/>
    </location>
</feature>
<dbReference type="SUPFAM" id="SSF54695">
    <property type="entry name" value="POZ domain"/>
    <property type="match status" value="1"/>
</dbReference>
<protein>
    <recommendedName>
        <fullName evidence="5">NPH3 domain-containing protein</fullName>
    </recommendedName>
</protein>
<accession>A0AAD4T1Z3</accession>
<dbReference type="EMBL" id="JAJJMB010007130">
    <property type="protein sequence ID" value="KAI3931855.1"/>
    <property type="molecule type" value="Genomic_DNA"/>
</dbReference>
<dbReference type="InterPro" id="IPR043454">
    <property type="entry name" value="NPH3/RPT2-like"/>
</dbReference>
<evidence type="ECO:0000313" key="6">
    <source>
        <dbReference type="EMBL" id="KAI3931855.1"/>
    </source>
</evidence>
<proteinExistence type="inferred from homology"/>
<dbReference type="AlphaFoldDB" id="A0AAD4T1Z3"/>
<evidence type="ECO:0000256" key="1">
    <source>
        <dbReference type="ARBA" id="ARBA00004906"/>
    </source>
</evidence>
<comment type="pathway">
    <text evidence="1">Protein modification; protein ubiquitination.</text>
</comment>
<feature type="region of interest" description="Disordered" evidence="4">
    <location>
        <begin position="484"/>
        <end position="510"/>
    </location>
</feature>
<evidence type="ECO:0000256" key="2">
    <source>
        <dbReference type="ARBA" id="ARBA00022786"/>
    </source>
</evidence>
<dbReference type="InterPro" id="IPR011333">
    <property type="entry name" value="SKP1/BTB/POZ_sf"/>
</dbReference>
<sequence>MYSNHQQLLSAAMKRTSEWIFSQEIPKDVKVNVGETSFSLHMFPLVSKCGYIKNLVSKAGNYGLPVINLPDIPGGSESFELAAKFCYGINFEIRIDNIAMIRCAAEYLEMTEDYAVVNLVNRTEAYLEEVALKSLTGAISVLIQSEKLLPMAEEVKLVRRCIDAISYLASQEINHCEITKINESVCSSKSLTKQKPIIIDWWAEDLTVLSIDIFQRVIMAMVARGLKQSFLAPILMLYAKDSLRGLEIFGKGRKRIEPKHEHEKRITLEIIVSLLPREKNIMPVSFLSMLLRAAMYLETMVASRIDLEKRIAMQLEQAVLSDLLIPSFQLKGDSIFDVDTVKRIMKIYLECKAYEGTVSCPNANNNSVSPSLCDMDNVGRLMESYLAEVSSDRNLTVSKYISLAELVSKQEKVTEDGMYRSIDIYLKAHPTLIDMERKKVCSLIDFQKLSMEASCHAAQNNRLHVQTRVQVLYHEQQRLRDVNPVVADSPPKPQKVNVYSMNIKPPPTEGLNLERENEDLKIELVSMRMRLKELEKSAGYTPMSSSSSSSVLATGNKLHPRRKSFINSLSKKLGWLSPFARPDGFKSFDDKEQMKVTKNRRHSIA</sequence>
<organism evidence="6 7">
    <name type="scientific">Papaver atlanticum</name>
    <dbReference type="NCBI Taxonomy" id="357466"/>
    <lineage>
        <taxon>Eukaryota</taxon>
        <taxon>Viridiplantae</taxon>
        <taxon>Streptophyta</taxon>
        <taxon>Embryophyta</taxon>
        <taxon>Tracheophyta</taxon>
        <taxon>Spermatophyta</taxon>
        <taxon>Magnoliopsida</taxon>
        <taxon>Ranunculales</taxon>
        <taxon>Papaveraceae</taxon>
        <taxon>Papaveroideae</taxon>
        <taxon>Papaver</taxon>
    </lineage>
</organism>
<evidence type="ECO:0000256" key="4">
    <source>
        <dbReference type="SAM" id="MobiDB-lite"/>
    </source>
</evidence>
<dbReference type="Pfam" id="PF03000">
    <property type="entry name" value="NPH3"/>
    <property type="match status" value="1"/>
</dbReference>
<evidence type="ECO:0000259" key="5">
    <source>
        <dbReference type="PROSITE" id="PS51649"/>
    </source>
</evidence>
<name>A0AAD4T1Z3_9MAGN</name>
<dbReference type="Gene3D" id="3.30.710.10">
    <property type="entry name" value="Potassium Channel Kv1.1, Chain A"/>
    <property type="match status" value="1"/>
</dbReference>
<evidence type="ECO:0000313" key="7">
    <source>
        <dbReference type="Proteomes" id="UP001202328"/>
    </source>
</evidence>
<reference evidence="6" key="1">
    <citation type="submission" date="2022-04" db="EMBL/GenBank/DDBJ databases">
        <title>A functionally conserved STORR gene fusion in Papaver species that diverged 16.8 million years ago.</title>
        <authorList>
            <person name="Catania T."/>
        </authorList>
    </citation>
    <scope>NUCLEOTIDE SEQUENCE</scope>
    <source>
        <strain evidence="6">S-188037</strain>
    </source>
</reference>
<dbReference type="Proteomes" id="UP001202328">
    <property type="component" value="Unassembled WGS sequence"/>
</dbReference>